<comment type="caution">
    <text evidence="2">The sequence shown here is derived from an EMBL/GenBank/DDBJ whole genome shotgun (WGS) entry which is preliminary data.</text>
</comment>
<dbReference type="AlphaFoldDB" id="A0A853EM30"/>
<evidence type="ECO:0000313" key="2">
    <source>
        <dbReference type="EMBL" id="NYS69292.1"/>
    </source>
</evidence>
<evidence type="ECO:0000256" key="1">
    <source>
        <dbReference type="SAM" id="Phobius"/>
    </source>
</evidence>
<protein>
    <submittedName>
        <fullName evidence="2">Uncharacterized protein</fullName>
    </submittedName>
</protein>
<dbReference type="RefSeq" id="WP_179900579.1">
    <property type="nucleotide sequence ID" value="NZ_JACBXV010000083.1"/>
</dbReference>
<name>A0A853EM30_9ACTO</name>
<evidence type="ECO:0000313" key="3">
    <source>
        <dbReference type="Proteomes" id="UP000572528"/>
    </source>
</evidence>
<keyword evidence="1" id="KW-0472">Membrane</keyword>
<dbReference type="PROSITE" id="PS51257">
    <property type="entry name" value="PROKAR_LIPOPROTEIN"/>
    <property type="match status" value="1"/>
</dbReference>
<keyword evidence="1" id="KW-0812">Transmembrane</keyword>
<sequence>MNKRSLTDIRAVIAGALGLIGVFLLACAALATDHWQMARTGGYNANLWSGLGLLVIAAGMGLWWLVRPTPGGGSGTGAQ</sequence>
<proteinExistence type="predicted"/>
<dbReference type="Proteomes" id="UP000572528">
    <property type="component" value="Unassembled WGS sequence"/>
</dbReference>
<dbReference type="EMBL" id="JACBXV010000083">
    <property type="protein sequence ID" value="NYS69292.1"/>
    <property type="molecule type" value="Genomic_DNA"/>
</dbReference>
<accession>A0A853EM30</accession>
<organism evidence="2 3">
    <name type="scientific">Actinomyces bowdenii</name>
    <dbReference type="NCBI Taxonomy" id="131109"/>
    <lineage>
        <taxon>Bacteria</taxon>
        <taxon>Bacillati</taxon>
        <taxon>Actinomycetota</taxon>
        <taxon>Actinomycetes</taxon>
        <taxon>Actinomycetales</taxon>
        <taxon>Actinomycetaceae</taxon>
        <taxon>Actinomyces</taxon>
    </lineage>
</organism>
<gene>
    <name evidence="2" type="ORF">HZZ05_07125</name>
</gene>
<keyword evidence="1" id="KW-1133">Transmembrane helix</keyword>
<feature type="transmembrane region" description="Helical" evidence="1">
    <location>
        <begin position="47"/>
        <end position="66"/>
    </location>
</feature>
<reference evidence="2 3" key="1">
    <citation type="submission" date="2020-07" db="EMBL/GenBank/DDBJ databases">
        <title>MOT database genomes.</title>
        <authorList>
            <person name="Joseph S."/>
            <person name="Aduse-Opoku J."/>
            <person name="Hashim A."/>
            <person name="Wade W."/>
            <person name="Curtis M."/>
        </authorList>
    </citation>
    <scope>NUCLEOTIDE SEQUENCE [LARGE SCALE GENOMIC DNA]</scope>
    <source>
        <strain evidence="2 3">WMus004</strain>
    </source>
</reference>